<evidence type="ECO:0000313" key="33">
    <source>
        <dbReference type="EMBL" id="VFV48069.1"/>
    </source>
</evidence>
<evidence type="ECO:0000313" key="14">
    <source>
        <dbReference type="EMBL" id="QED90578.1"/>
    </source>
</evidence>
<dbReference type="Proteomes" id="UP000428265">
    <property type="component" value="Segment"/>
</dbReference>
<dbReference type="EMBL" id="MG939588">
    <property type="protein sequence ID" value="AXZ96190.1"/>
    <property type="molecule type" value="Genomic_DNA"/>
</dbReference>
<evidence type="ECO:0000313" key="36">
    <source>
        <dbReference type="Proteomes" id="UP000141072"/>
    </source>
</evidence>
<dbReference type="EMBL" id="MT847620">
    <property type="protein sequence ID" value="QOW02684.1"/>
    <property type="molecule type" value="Genomic_DNA"/>
</dbReference>
<proteinExistence type="predicted"/>
<reference evidence="15" key="13">
    <citation type="submission" date="2019-03" db="EMBL/GenBank/DDBJ databases">
        <authorList>
            <person name="Cano-Gomez C."/>
            <person name="Arias M."/>
            <person name="Gallardo C."/>
            <person name="Fernandez-Pinero J."/>
        </authorList>
    </citation>
    <scope>NUCLEOTIDE SEQUENCE</scope>
    <source>
        <strain evidence="15">ASFV/LT14/1490</strain>
    </source>
</reference>
<dbReference type="Proteomes" id="UP000324915">
    <property type="component" value="Segment"/>
</dbReference>
<dbReference type="EMBL" id="MK128995">
    <property type="protein sequence ID" value="AYW34106.1"/>
    <property type="molecule type" value="Genomic_DNA"/>
</dbReference>
<evidence type="ECO:0000313" key="12">
    <source>
        <dbReference type="EMBL" id="QDL88166.1"/>
    </source>
</evidence>
<dbReference type="EMBL" id="MT847621">
    <property type="protein sequence ID" value="QOW02873.1"/>
    <property type="molecule type" value="Genomic_DNA"/>
</dbReference>
<evidence type="ECO:0000313" key="4">
    <source>
        <dbReference type="EMBL" id="AYW34106.1"/>
    </source>
</evidence>
<dbReference type="EMBL" id="LS478113">
    <property type="protein sequence ID" value="SPS73558.1"/>
    <property type="molecule type" value="Genomic_DNA"/>
</dbReference>
<dbReference type="EMBL" id="FR682468">
    <property type="protein sequence ID" value="CAD2068497.1"/>
    <property type="molecule type" value="Genomic_DNA"/>
</dbReference>
<dbReference type="Proteomes" id="UP000595256">
    <property type="component" value="Segment"/>
</dbReference>
<dbReference type="Proteomes" id="UP000596086">
    <property type="component" value="Segment"/>
</dbReference>
<evidence type="ECO:0000313" key="42">
    <source>
        <dbReference type="Proteomes" id="UP000428265"/>
    </source>
</evidence>
<name>A0A2X0RV38_ASF</name>
<sequence length="50" mass="6346">MHISIITRYTLKYIYMHLTHNHILFTYIMRIYLIKHNHMLFTTHVYTYIM</sequence>
<dbReference type="Proteomes" id="UP000664916">
    <property type="component" value="Segment"/>
</dbReference>
<dbReference type="Proteomes" id="UP000326051">
    <property type="component" value="Segment"/>
</dbReference>
<dbReference type="EMBL" id="MG939583">
    <property type="protein sequence ID" value="AXZ95907.1"/>
    <property type="molecule type" value="Genomic_DNA"/>
</dbReference>
<dbReference type="Proteomes" id="UP000593631">
    <property type="component" value="Segment"/>
</dbReference>
<evidence type="ECO:0000313" key="17">
    <source>
        <dbReference type="EMBL" id="QGV56980.1"/>
    </source>
</evidence>
<gene>
    <name evidence="32" type="primary">E66L CDS</name>
    <name evidence="2" type="synonym">E66L</name>
    <name evidence="5" type="ORF">ASFV-Georgia_4-159</name>
    <name evidence="13" type="ORF">ASFV_Kyiv_2016_131_00214</name>
</gene>
<dbReference type="EMBL" id="MK333180">
    <property type="protein sequence ID" value="QBH90623.1"/>
    <property type="molecule type" value="Genomic_DNA"/>
</dbReference>
<organism evidence="32">
    <name type="scientific">African swine fever virus</name>
    <name type="common">ASFV</name>
    <dbReference type="NCBI Taxonomy" id="10497"/>
    <lineage>
        <taxon>Viruses</taxon>
        <taxon>Varidnaviria</taxon>
        <taxon>Bamfordvirae</taxon>
        <taxon>Nucleocytoviricota</taxon>
        <taxon>Pokkesviricetes</taxon>
        <taxon>Asfuvirales</taxon>
        <taxon>Asfarviridae</taxon>
        <taxon>Asfivirus</taxon>
        <taxon>Asfivirus haemorrhagiae</taxon>
    </lineage>
</organism>
<dbReference type="Proteomes" id="UP000291821">
    <property type="component" value="Segment"/>
</dbReference>
<dbReference type="EMBL" id="MH910496">
    <property type="protein sequence ID" value="AZP54302.1"/>
    <property type="molecule type" value="Genomic_DNA"/>
</dbReference>
<evidence type="ECO:0000313" key="18">
    <source>
        <dbReference type="EMBL" id="QIA61549.1"/>
    </source>
</evidence>
<dbReference type="Proteomes" id="UP000141072">
    <property type="component" value="Segment"/>
</dbReference>
<reference evidence="2" key="4">
    <citation type="submission" date="2018-02" db="EMBL/GenBank/DDBJ databases">
        <title>Whole genome sequencing of African swine fever virus strains isolated from infected wild boars and pigs.</title>
        <authorList>
            <person name="Wozniakowski G."/>
            <person name="Mazur N."/>
            <person name="Pejsak Z."/>
        </authorList>
    </citation>
    <scope>NUCLEOTIDE SEQUENCE [LARGE SCALE GENOMIC DNA]</scope>
    <source>
        <strain evidence="2">Pol16_20186_o7</strain>
        <strain evidence="3">Pol17_04461_C210</strain>
    </source>
</reference>
<keyword evidence="1" id="KW-0472">Membrane</keyword>
<evidence type="ECO:0000313" key="19">
    <source>
        <dbReference type="EMBL" id="QLF78663.1"/>
    </source>
</evidence>
<dbReference type="Proteomes" id="UP000515749">
    <property type="component" value="Chromosome"/>
</dbReference>
<evidence type="ECO:0000313" key="2">
    <source>
        <dbReference type="EMBL" id="AXZ95907.1"/>
    </source>
</evidence>
<dbReference type="EMBL" id="LR813622">
    <property type="protein sequence ID" value="CAD0059586.1"/>
    <property type="molecule type" value="Genomic_DNA"/>
</dbReference>
<dbReference type="EMBL" id="MK543947">
    <property type="protein sequence ID" value="QED90578.1"/>
    <property type="molecule type" value="Genomic_DNA"/>
</dbReference>
<reference evidence="10" key="6">
    <citation type="journal article" date="2019" name="Emerg. Microbes Infect.">
        <title>Genome sequences derived from pig and dried blood pig feed samples provide important insights into the transmission of African swine fever virus in China in 2018.</title>
        <authorList>
            <person name="Wen X."/>
            <person name="He X."/>
            <person name="Zhang X."/>
            <person name="Zhang X."/>
            <person name="Liu L."/>
            <person name="Guan Y."/>
            <person name="Zhang Y."/>
            <person name="Bu Z."/>
        </authorList>
    </citation>
    <scope>NUCLEOTIDE SEQUENCE [LARGE SCALE GENOMIC DNA]</scope>
    <source>
        <strain evidence="11">DB/LN/2018</strain>
        <strain evidence="10">Pig/HLJ/2018</strain>
    </source>
</reference>
<reference evidence="26 44" key="19">
    <citation type="submission" date="2020-05" db="EMBL/GenBank/DDBJ databases">
        <title>Comparative Analysis of Full Genome Sequences of African Swine Fever Virus isolates in Russia in 2019.</title>
        <authorList>
            <person name="Mazloum A."/>
            <person name="Vlasova N.N."/>
        </authorList>
    </citation>
    <scope>NUCLEOTIDE SEQUENCE [LARGE SCALE GENOMIC DNA]</scope>
    <source>
        <strain evidence="26">ASFV/Kabardino-Balkaria 19/WB-964</strain>
    </source>
</reference>
<dbReference type="EMBL" id="MT459800">
    <property type="protein sequence ID" value="QPB67661.1"/>
    <property type="molecule type" value="Genomic_DNA"/>
</dbReference>
<dbReference type="EMBL" id="LR722599">
    <property type="protein sequence ID" value="VVW94271.1"/>
    <property type="molecule type" value="Genomic_DNA"/>
</dbReference>
<reference evidence="29" key="23">
    <citation type="journal article" date="2021" name="Pathogens">
        <title>Comparative Analysis of Full Genome Sequences of African Swine Fever Virus Isolates Taken from Wild Boars in Russia in 2019.</title>
        <authorList>
            <person name="Mazloum A."/>
            <person name="van Schalkwyk A."/>
            <person name="Shotin A."/>
            <person name="Igolkin A."/>
            <person name="Shevchenko I."/>
            <person name="Gruzdev K.N."/>
            <person name="Vlasova N."/>
        </authorList>
    </citation>
    <scope>NUCLEOTIDE SEQUENCE</scope>
    <source>
        <strain evidence="29">ASFV/Amur 19/WB-6905</strain>
        <strain evidence="30">ASFV/Primorsky 19/WB-6723</strain>
        <strain evidence="31">ASFV/Ulyanovsk 19/WB-5699</strain>
    </source>
</reference>
<evidence type="ECO:0000313" key="31">
    <source>
        <dbReference type="EMBL" id="QUQ60600.1"/>
    </source>
</evidence>
<reference evidence="16 41" key="8">
    <citation type="journal article" date="2019" name="Sci. China Life Sci.">
        <title>Nanopore sequencing of African swine fever virus.</title>
        <authorList>
            <person name="Jia L."/>
            <person name="Jiang M."/>
            <person name="Wu K."/>
            <person name="Hu J."/>
            <person name="Wang Y."/>
            <person name="Quan W."/>
            <person name="Hao M."/>
            <person name="Liu H."/>
            <person name="Wei H."/>
            <person name="Fan W."/>
            <person name="Liu W."/>
            <person name="Hu R."/>
            <person name="Wang D."/>
            <person name="Li J."/>
            <person name="Chen J."/>
            <person name="Liu D."/>
        </authorList>
    </citation>
    <scope>NUCLEOTIDE SEQUENCE [LARGE SCALE GENOMIC DNA]</scope>
    <source>
        <strain evidence="16 41">ASFV/pig/China/CAS19-01/2019</strain>
    </source>
</reference>
<organismHost>
    <name type="scientific">Sus scrofa</name>
    <name type="common">Pig</name>
    <dbReference type="NCBI Taxonomy" id="9823"/>
</organismHost>
<organismHost>
    <name type="scientific">Phacochoerus africanus</name>
    <name type="common">Warthog</name>
    <dbReference type="NCBI Taxonomy" id="41426"/>
</organismHost>
<reference evidence="24" key="18">
    <citation type="submission" date="2020-03" db="EMBL/GenBank/DDBJ databases">
        <title>The first complete genome sequences of African swine fever viruses isolated Vietnam.</title>
        <authorList>
            <person name="Moon S.-H."/>
            <person name="Tran H.T.T."/>
            <person name="Truong A.D."/>
            <person name="Dang H.V."/>
            <person name="Tark D.-S."/>
            <person name="Oh Y."/>
            <person name="Cho H.-S."/>
        </authorList>
    </citation>
    <scope>NUCLEOTIDE SEQUENCE</scope>
    <source>
        <strain evidence="24">ASFV_Hanoi_2019</strain>
        <strain evidence="25">ASFV_NgheAn_2019</strain>
    </source>
</reference>
<reference evidence="8 36" key="1">
    <citation type="journal article" date="2011" name="Emerg. Infect. Dis.">
        <title>Genomic analysis of highly virulent Georgia 2007/1 isolate of African swine fever virus.</title>
        <authorList>
            <person name="Chapman D.A."/>
            <person name="Darby A.C."/>
            <person name="Da Silva M."/>
            <person name="Upton C."/>
            <person name="Radford A.D."/>
            <person name="Dixon L.K."/>
        </authorList>
    </citation>
    <scope>NUCLEOTIDE SEQUENCE [LARGE SCALE GENOMIC DNA]</scope>
    <source>
        <strain evidence="8">ASFV Georgia 2007/1</strain>
    </source>
</reference>
<dbReference type="Proteomes" id="UP000345145">
    <property type="component" value="Segment"/>
</dbReference>
<dbReference type="Proteomes" id="UP000594902">
    <property type="component" value="Segment"/>
</dbReference>
<evidence type="ECO:0000313" key="34">
    <source>
        <dbReference type="EMBL" id="VVW94271.1"/>
    </source>
</evidence>
<dbReference type="EMBL" id="MT847622">
    <property type="protein sequence ID" value="QOW03059.1"/>
    <property type="molecule type" value="Genomic_DNA"/>
</dbReference>
<dbReference type="EMBL" id="MT496893">
    <property type="protein sequence ID" value="QLF78663.1"/>
    <property type="molecule type" value="Genomic_DNA"/>
</dbReference>
<reference evidence="28" key="24">
    <citation type="submission" date="2021-01" db="EMBL/GenBank/DDBJ databases">
        <title>A natural variant of African swine fever virus in China.</title>
        <authorList>
            <person name="Hu R."/>
            <person name="Chen T."/>
            <person name="Zhang Y."/>
            <person name="Zhang J."/>
        </authorList>
    </citation>
    <scope>NUCLEOTIDE SEQUENCE</scope>
    <source>
        <strain evidence="28">HuB20</strain>
    </source>
</reference>
<feature type="transmembrane region" description="Helical" evidence="1">
    <location>
        <begin position="14"/>
        <end position="33"/>
    </location>
</feature>
<dbReference type="Proteomes" id="UP000325567">
    <property type="component" value="Segment"/>
</dbReference>
<reference evidence="17 42" key="11">
    <citation type="journal article" date="2019" name="Viruses">
        <title>A Simple Method for Sample Preparation to Facilitate Efficient Whole-Genome Sequencing of African Swine Fever Virus.</title>
        <authorList>
            <person name="Olasz F."/>
            <person name="Meszaros I."/>
            <person name="Marton S."/>
            <person name="Kajan G.L."/>
            <person name="Tamas V."/>
            <person name="Locsmandi G."/>
            <person name="Magyar T."/>
            <person name="Balint A."/>
            <person name="Banyai K."/>
            <person name="Zadori Z."/>
        </authorList>
    </citation>
    <scope>NUCLEOTIDE SEQUENCE [LARGE SCALE GENOMIC DNA]</scope>
    <source>
        <strain evidence="17 42">ASFV_HU_2018</strain>
    </source>
</reference>
<evidence type="ECO:0000313" key="25">
    <source>
        <dbReference type="EMBL" id="QOY24440.1"/>
    </source>
</evidence>
<dbReference type="EMBL" id="MK940252">
    <property type="protein sequence ID" value="QIA61549.1"/>
    <property type="molecule type" value="Genomic_DNA"/>
</dbReference>
<reference evidence="18" key="15">
    <citation type="submission" date="2019-05" db="EMBL/GenBank/DDBJ databases">
        <title>Nanopore Sequencing as a Rapidly Deployable African swine fever Outbreak Tool.</title>
        <authorList>
            <person name="Ren Z."/>
            <person name="Guo H."/>
            <person name="Tu C."/>
            <person name="Yan X."/>
            <person name="He B."/>
        </authorList>
    </citation>
    <scope>NUCLEOTIDE SEQUENCE</scope>
    <source>
        <strain evidence="18">CN/2019/InnerMongolia-AES01</strain>
    </source>
</reference>
<reference evidence="20" key="17">
    <citation type="journal article" date="2020" name="Viruses">
        <title>The Spillover of African Swine Fever in Western Poland Revealed Its Estimated Origin on the Basis of O174L, K145R, MGF 505-5R and IGR I73R/I329L Genomic Sequences.</title>
        <authorList>
            <person name="Mazur-Panasiuk N."/>
            <person name="Walczak M."/>
            <person name="Juszkiewicz M."/>
            <person name="Wozniakowski G."/>
        </authorList>
    </citation>
    <scope>NUCLEOTIDE SEQUENCE [LARGE SCALE GENOMIC DNA]</scope>
    <source>
        <strain evidence="22">Pol17_31177_O81</strain>
        <strain evidence="20">Pol17_55892_C754</strain>
        <strain evidence="21">Pol18_28298_O111</strain>
        <strain evidence="23">Pol19_53050_C1959/19</strain>
    </source>
</reference>
<dbReference type="Proteomes" id="UP000593778">
    <property type="component" value="Segment"/>
</dbReference>
<reference evidence="14 39" key="10">
    <citation type="journal article" date="2019" name="Transbound. Emerg. Dis.">
        <title>Newly emerged African swine fever virus strain Belgium/Etalle/wb/2018 : complete genomic sequence and comparative analysis with reference p72 genotype II strains.</title>
        <authorList>
            <person name="Gilliaux G."/>
            <person name="Garigliany M."/>
            <person name="Licoppe A."/>
            <person name="Paternostre J."/>
            <person name="Lesenfants C."/>
            <person name="Linden A."/>
            <person name="Desmecht D."/>
        </authorList>
    </citation>
    <scope>NUCLEOTIDE SEQUENCE [LARGE SCALE GENOMIC DNA]</scope>
    <source>
        <strain evidence="14 39">Belgium/Etalle/wb/2018</strain>
    </source>
</reference>
<evidence type="ECO:0000313" key="10">
    <source>
        <dbReference type="EMBL" id="QBH90623.1"/>
    </source>
</evidence>
<dbReference type="EMBL" id="MW521382">
    <property type="protein sequence ID" value="QTP96443.1"/>
    <property type="molecule type" value="Genomic_DNA"/>
</dbReference>
<dbReference type="EMBL" id="MT166692">
    <property type="protein sequence ID" value="QOY24239.1"/>
    <property type="molecule type" value="Genomic_DNA"/>
</dbReference>
<dbReference type="EMBL" id="MN194591">
    <property type="protein sequence ID" value="QED21750.1"/>
    <property type="molecule type" value="Genomic_DNA"/>
</dbReference>
<evidence type="ECO:0000313" key="41">
    <source>
        <dbReference type="Proteomes" id="UP000422299"/>
    </source>
</evidence>
<dbReference type="Proteomes" id="UP000292678">
    <property type="component" value="Segment"/>
</dbReference>
<reference evidence="15 40" key="2">
    <citation type="journal article" date="2017" name="Transbound. Emerg. Dis.">
        <title>Experimental Infection of Domestic Pigs with African Swine Fever Virus Lithuania 2014 Genotype II Field Isolate.</title>
        <authorList>
            <person name="Gallardo C."/>
            <person name="Soler A."/>
            <person name="Nieto R."/>
            <person name="Cano C."/>
            <person name="Pelayo V."/>
            <person name="Sanchez M.A."/>
            <person name="Pridotkas G."/>
            <person name="Fernandez-Pinero J."/>
            <person name="Briones V."/>
            <person name="Arias M."/>
        </authorList>
    </citation>
    <scope>NUCLEOTIDE SEQUENCE [LARGE SCALE GENOMIC DNA]</scope>
    <source>
        <strain evidence="15">ASFV/LT14/1490</strain>
    </source>
</reference>
<dbReference type="EMBL" id="MH910495">
    <property type="protein sequence ID" value="AZP54122.1"/>
    <property type="molecule type" value="Genomic_DNA"/>
</dbReference>
<evidence type="ECO:0000313" key="8">
    <source>
        <dbReference type="EMBL" id="CAD2068497.1"/>
    </source>
</evidence>
<dbReference type="EMBL" id="MW306190">
    <property type="protein sequence ID" value="QUQ60240.1"/>
    <property type="molecule type" value="Genomic_DNA"/>
</dbReference>
<evidence type="ECO:0000313" key="22">
    <source>
        <dbReference type="EMBL" id="QOW03059.1"/>
    </source>
</evidence>
<dbReference type="EMBL" id="MW306192">
    <property type="protein sequence ID" value="QUQ60600.1"/>
    <property type="molecule type" value="Genomic_DNA"/>
</dbReference>
<evidence type="ECO:0000256" key="1">
    <source>
        <dbReference type="SAM" id="Phobius"/>
    </source>
</evidence>
<dbReference type="Proteomes" id="UP000327056">
    <property type="component" value="Segment"/>
</dbReference>
<dbReference type="KEGG" id="vg:59226973"/>
<evidence type="ECO:0000313" key="23">
    <source>
        <dbReference type="EMBL" id="QOW03245.1"/>
    </source>
</evidence>
<reference evidence="7" key="21">
    <citation type="submission" date="2020-06" db="EMBL/GenBank/DDBJ databases">
        <authorList>
            <person name="Domelevo Entfellner J.-B."/>
        </authorList>
    </citation>
    <scope>NUCLEOTIDE SEQUENCE [LARGE SCALE GENOMIC DNA]</scope>
    <source>
        <strain evidence="7">Tanzania/Rukwa/2017/1</strain>
    </source>
</reference>
<dbReference type="Proteomes" id="UP000675950">
    <property type="component" value="Segment"/>
</dbReference>
<evidence type="ECO:0000313" key="32">
    <source>
        <dbReference type="EMBL" id="SPS73558.1"/>
    </source>
</evidence>
<dbReference type="EMBL" id="LR899193">
    <property type="protein sequence ID" value="CAD7112646.1"/>
    <property type="molecule type" value="Genomic_DNA"/>
</dbReference>
<evidence type="ECO:0000313" key="39">
    <source>
        <dbReference type="Proteomes" id="UP000324915"/>
    </source>
</evidence>
<dbReference type="Proteomes" id="UP000267045">
    <property type="component" value="Segment"/>
</dbReference>
<dbReference type="GeneID" id="59226973"/>
<evidence type="ECO:0000313" key="7">
    <source>
        <dbReference type="EMBL" id="CAD0059586.1"/>
    </source>
</evidence>
<dbReference type="Proteomes" id="UP000290386">
    <property type="component" value="Segment"/>
</dbReference>
<keyword evidence="1" id="KW-1133">Transmembrane helix</keyword>
<dbReference type="EMBL" id="MK333181">
    <property type="protein sequence ID" value="QBH90808.1"/>
    <property type="molecule type" value="Genomic_DNA"/>
</dbReference>
<dbReference type="Proteomes" id="UP000594088">
    <property type="component" value="Segment"/>
</dbReference>
<evidence type="ECO:0000313" key="30">
    <source>
        <dbReference type="EMBL" id="QUQ60420.1"/>
    </source>
</evidence>
<reference evidence="27" key="22">
    <citation type="submission" date="2020-12" db="EMBL/GenBank/DDBJ databases">
        <authorList>
            <person name="Mileto P."/>
            <person name="Neave M."/>
            <person name="Williams D."/>
            <person name="Stevens V."/>
        </authorList>
    </citation>
    <scope>NUCLEOTIDE SEQUENCE</scope>
    <source>
        <strain evidence="27">ASFV/Timor-Leste/2019/1</strain>
    </source>
</reference>
<evidence type="ECO:0000313" key="24">
    <source>
        <dbReference type="EMBL" id="QOY24239.1"/>
    </source>
</evidence>
<dbReference type="Proteomes" id="UP000422299">
    <property type="component" value="Segment"/>
</dbReference>
<reference evidence="19 43" key="20">
    <citation type="submission" date="2020-05" db="EMBL/GenBank/DDBJ databases">
        <authorList>
            <person name="Zhang G."/>
            <person name="Li S."/>
            <person name="Lu G."/>
            <person name="Wang H."/>
            <person name="Zhou P."/>
            <person name="Ou J."/>
            <person name="Ji J."/>
            <person name="Ren Z."/>
            <person name="Cai S."/>
        </authorList>
    </citation>
    <scope>NUCLEOTIDE SEQUENCE [LARGE SCALE GENOMIC DNA]</scope>
    <source>
        <strain evidence="19">GZ201801</strain>
    </source>
</reference>
<evidence type="ECO:0000313" key="11">
    <source>
        <dbReference type="EMBL" id="QBH90808.1"/>
    </source>
</evidence>
<evidence type="ECO:0000313" key="13">
    <source>
        <dbReference type="EMBL" id="QED21750.1"/>
    </source>
</evidence>
<dbReference type="EMBL" id="LR536725">
    <property type="protein sequence ID" value="VFV48069.1"/>
    <property type="molecule type" value="Genomic_DNA"/>
</dbReference>
<organismHost>
    <name type="scientific">Potamochoerus larvatus</name>
    <name type="common">Bushpig</name>
    <dbReference type="NCBI Taxonomy" id="273792"/>
</organismHost>
<dbReference type="Proteomes" id="UP000271267">
    <property type="component" value="Segment"/>
</dbReference>
<evidence type="ECO:0000313" key="3">
    <source>
        <dbReference type="EMBL" id="AXZ96190.1"/>
    </source>
</evidence>
<organismHost>
    <name type="scientific">Ornithodoros moubata</name>
    <name type="common">Soft tick</name>
    <name type="synonym">Argasid tick</name>
    <dbReference type="NCBI Taxonomy" id="6938"/>
</organismHost>
<evidence type="ECO:0000313" key="29">
    <source>
        <dbReference type="EMBL" id="QUQ60240.1"/>
    </source>
</evidence>
<evidence type="ECO:0000313" key="5">
    <source>
        <dbReference type="EMBL" id="AZP54122.1"/>
    </source>
</evidence>
<organismHost>
    <name type="scientific">Phacochoerus aethiopicus</name>
    <name type="common">Warthog</name>
    <dbReference type="NCBI Taxonomy" id="85517"/>
</organismHost>
<dbReference type="Proteomes" id="UP000510925">
    <property type="component" value="Segment"/>
</dbReference>
<protein>
    <submittedName>
        <fullName evidence="2 32">E66L</fullName>
    </submittedName>
    <submittedName>
        <fullName evidence="17">E66L protein</fullName>
    </submittedName>
</protein>
<reference evidence="38" key="16">
    <citation type="submission" date="2019-07" db="EMBL/GenBank/DDBJ databases">
        <title>Complete genome sequence of virulent African swine fever virus isolated from a domestic pig in Ukraine.</title>
        <authorList>
            <person name="Kovalenko G."/>
            <person name="Ducluzeau A.-L."/>
            <person name="Ishchenko L."/>
            <person name="Sushko M."/>
            <person name="Sapachova M."/>
            <person name="Rudova N."/>
            <person name="Solodiankin O."/>
            <person name="Gerilovych A."/>
            <person name="Dagdag R."/>
            <person name="Redlinger M."/>
            <person name="Bezymennyi M."/>
            <person name="Frant M."/>
            <person name="Lange C.E."/>
            <person name="Dubchak I."/>
            <person name="Mezhenskyii A."/>
            <person name="Nychyk S."/>
            <person name="Bortz E."/>
            <person name="Drown D.M."/>
        </authorList>
    </citation>
    <scope>NUCLEOTIDE SEQUENCE [LARGE SCALE GENOMIC DNA]</scope>
</reference>
<dbReference type="Proteomes" id="UP000680325">
    <property type="component" value="Segment"/>
</dbReference>
<dbReference type="Proteomes" id="UP000321214">
    <property type="component" value="Segment"/>
</dbReference>
<organismHost>
    <name type="scientific">Ornithodoros</name>
    <name type="common">relapsing fever ticks</name>
    <dbReference type="NCBI Taxonomy" id="6937"/>
</organismHost>
<dbReference type="EMBL" id="MW306191">
    <property type="protein sequence ID" value="QUQ60420.1"/>
    <property type="molecule type" value="Genomic_DNA"/>
</dbReference>
<dbReference type="Proteomes" id="UP000307568">
    <property type="component" value="Segment"/>
</dbReference>
<dbReference type="EMBL" id="LR722600">
    <property type="protein sequence ID" value="VVW94276.1"/>
    <property type="molecule type" value="Genomic_DNA"/>
</dbReference>
<dbReference type="EMBL" id="MT847623">
    <property type="protein sequence ID" value="QOW03245.1"/>
    <property type="molecule type" value="Genomic_DNA"/>
</dbReference>
<dbReference type="EMBL" id="MN715134">
    <property type="protein sequence ID" value="QGV56980.1"/>
    <property type="molecule type" value="Genomic_DNA"/>
</dbReference>
<evidence type="ECO:0000313" key="43">
    <source>
        <dbReference type="Proteomes" id="UP000510925"/>
    </source>
</evidence>
<dbReference type="RefSeq" id="YP_009927259.1">
    <property type="nucleotide sequence ID" value="NC_044959.2"/>
</dbReference>
<reference evidence="12 37" key="12">
    <citation type="submission" date="2019-03" db="EMBL/GenBank/DDBJ databases">
        <title>Genome comparison of African swine fever virus ASFV-wbBS01 strain and different from ASFV-SY18 from domestic pig.</title>
        <authorList>
            <person name="Zhaowen R."/>
            <person name="Huancheng G."/>
            <person name="Changchun T."/>
        </authorList>
    </citation>
    <scope>NUCLEOTIDE SEQUENCE [LARGE SCALE GENOMIC DNA]</scope>
    <source>
        <strain evidence="12">ASFV-wbBS01</strain>
    </source>
</reference>
<evidence type="ECO:0000313" key="44">
    <source>
        <dbReference type="Proteomes" id="UP000594604"/>
    </source>
</evidence>
<evidence type="ECO:0000313" key="6">
    <source>
        <dbReference type="EMBL" id="AZP54302.1"/>
    </source>
</evidence>
<keyword evidence="1" id="KW-0812">Transmembrane</keyword>
<evidence type="ECO:0000313" key="15">
    <source>
        <dbReference type="EMBL" id="QEY87941.1"/>
    </source>
</evidence>
<evidence type="ECO:0000313" key="37">
    <source>
        <dbReference type="Proteomes" id="UP000316600"/>
    </source>
</evidence>
<evidence type="ECO:0000313" key="35">
    <source>
        <dbReference type="EMBL" id="VVW94276.1"/>
    </source>
</evidence>
<reference evidence="4" key="9">
    <citation type="journal article" date="2019" name="Transbound. Emerg. Dis.">
        <title>Genome comparison of African swine fever virus China/2018/AnhuiXCGQ strain and related European p72 Genotype II strains.</title>
        <authorList>
            <person name="Bao J."/>
            <person name="Wang Q."/>
            <person name="Lin P."/>
            <person name="Liu C."/>
            <person name="Li L."/>
            <person name="Wu X."/>
            <person name="Chi T."/>
            <person name="Xu T."/>
            <person name="Ge S."/>
            <person name="Liu Y."/>
            <person name="Li J."/>
            <person name="Wang S."/>
            <person name="Qu H."/>
            <person name="Jin T."/>
            <person name="Wang Z."/>
        </authorList>
    </citation>
    <scope>NUCLEOTIDE SEQUENCE [LARGE SCALE GENOMIC DNA]</scope>
    <source>
        <strain evidence="4">China/2018/AnhuiXCGQ</strain>
    </source>
</reference>
<dbReference type="EMBL" id="MW396979">
    <property type="protein sequence ID" value="QTE18916.1"/>
    <property type="molecule type" value="Genomic_DNA"/>
</dbReference>
<evidence type="ECO:0000313" key="16">
    <source>
        <dbReference type="EMBL" id="QGJ83497.1"/>
    </source>
</evidence>
<evidence type="ECO:0000313" key="26">
    <source>
        <dbReference type="EMBL" id="QPB67661.1"/>
    </source>
</evidence>
<dbReference type="EMBL" id="MK645909">
    <property type="protein sequence ID" value="QDL88166.1"/>
    <property type="molecule type" value="Genomic_DNA"/>
</dbReference>
<reference evidence="5" key="3">
    <citation type="journal article" date="2018" name="Virol. J.">
        <title>Intra-epidemic genome variation in highly pathogenic African swine fever virus (ASFV) from the country of Georgia.</title>
        <authorList>
            <person name="Farlow J."/>
            <person name="Donduashvili M."/>
            <person name="Kokhreidze M."/>
            <person name="Kotorashvili A."/>
            <person name="Vepkhvadze N.G."/>
            <person name="Kotaria N."/>
            <person name="Gulbani A."/>
        </authorList>
    </citation>
    <scope>NUCLEOTIDE SEQUENCE [LARGE SCALE GENOMIC DNA]</scope>
    <source>
        <strain evidence="5">Georgia 2008/1</strain>
        <strain evidence="6">Georgia 2008/2</strain>
    </source>
</reference>
<dbReference type="Proteomes" id="UP000268358">
    <property type="component" value="Segment"/>
</dbReference>
<dbReference type="EMBL" id="MN172368">
    <property type="protein sequence ID" value="QGJ83497.1"/>
    <property type="molecule type" value="Genomic_DNA"/>
</dbReference>
<reference evidence="32" key="5">
    <citation type="submission" date="2018-04" db="EMBL/GenBank/DDBJ databases">
        <authorList>
            <consortium name="IVD NGS Lab"/>
        </authorList>
    </citation>
    <scope>NUCLEOTIDE SEQUENCE [LARGE SCALE GENOMIC DNA]</scope>
    <source>
        <strain evidence="33">ASFV Belgium 2018/1</strain>
        <strain evidence="35">ASFV CzechRepublic 2017/1</strain>
        <strain evidence="8">ASFV Georgia 2007/1</strain>
        <strain evidence="9">ASFV Germany 2020/1</strain>
        <strain evidence="34">ASFV Moldova 2017/1</strain>
        <strain evidence="32">Estonia 2014</strain>
    </source>
</reference>
<dbReference type="Proteomes" id="UP000316600">
    <property type="component" value="Segment"/>
</dbReference>
<evidence type="ECO:0000313" key="21">
    <source>
        <dbReference type="EMBL" id="QOW02873.1"/>
    </source>
</evidence>
<dbReference type="Proteomes" id="UP000678137">
    <property type="component" value="Segment"/>
</dbReference>
<dbReference type="Proteomes" id="UP000593931">
    <property type="component" value="Segment"/>
</dbReference>
<evidence type="ECO:0000313" key="38">
    <source>
        <dbReference type="Proteomes" id="UP000321214"/>
    </source>
</evidence>
<reference evidence="13" key="7">
    <citation type="journal article" date="2019" name="Microbiol. Resour. Announc.">
        <title>Complete Genome Sequence of a Virulent African Swine Fever Virus from a Domestic Pig in Ukraine.</title>
        <authorList>
            <person name="Kovalenko G."/>
            <person name="Ducluzeau A.L."/>
            <person name="Ishchenko L."/>
            <person name="Sushko M."/>
            <person name="Sapachova M."/>
            <person name="Rudova N."/>
            <person name="Solodiankin O."/>
            <person name="Gerilovych A."/>
            <person name="Dagdag R."/>
            <person name="Redlinger M."/>
            <person name="Bezymennyi M."/>
            <person name="Frant M."/>
            <person name="Lange C.E."/>
            <person name="Dubchak I."/>
            <person name="Mezhenskyi A.A."/>
            <person name="Nychyk S."/>
            <person name="Bortz E."/>
            <person name="Drown D.M."/>
        </authorList>
    </citation>
    <scope>NUCLEOTIDE SEQUENCE</scope>
    <source>
        <strain evidence="13">ASFV/Kyiv/2016/131</strain>
    </source>
</reference>
<evidence type="ECO:0000313" key="27">
    <source>
        <dbReference type="EMBL" id="QTE18916.1"/>
    </source>
</evidence>
<dbReference type="EMBL" id="MT180393">
    <property type="protein sequence ID" value="QOY24440.1"/>
    <property type="molecule type" value="Genomic_DNA"/>
</dbReference>
<dbReference type="Proteomes" id="UP000594604">
    <property type="component" value="Segment"/>
</dbReference>
<reference evidence="18" key="14">
    <citation type="submission" date="2019-05" db="EMBL/GenBank/DDBJ databases">
        <title>Genome Sequences of Two African Swine Fever Virus Genotype II Isolates from wild boar in China.</title>
        <authorList>
            <person name="Ren Z."/>
            <person name="Guo H."/>
            <person name="Tu C."/>
        </authorList>
    </citation>
    <scope>NUCLEOTIDE SEQUENCE</scope>
    <source>
        <strain evidence="18">CN/2019/InnerMongolia-AES01</strain>
    </source>
</reference>
<evidence type="ECO:0000313" key="28">
    <source>
        <dbReference type="EMBL" id="QTP96443.1"/>
    </source>
</evidence>
<evidence type="ECO:0000313" key="40">
    <source>
        <dbReference type="Proteomes" id="UP000326051"/>
    </source>
</evidence>
<evidence type="ECO:0000313" key="20">
    <source>
        <dbReference type="EMBL" id="QOW02684.1"/>
    </source>
</evidence>
<dbReference type="EMBL" id="MK628478">
    <property type="protein sequence ID" value="QEY87941.1"/>
    <property type="molecule type" value="Genomic_DNA"/>
</dbReference>
<dbReference type="Proteomes" id="UP000595502">
    <property type="component" value="Segment"/>
</dbReference>
<accession>A0A2X0RV38</accession>
<evidence type="ECO:0000313" key="9">
    <source>
        <dbReference type="EMBL" id="CAD7112646.1"/>
    </source>
</evidence>